<name>A0A7J0FTD1_9ERIC</name>
<sequence>MDSLLASYASSDDEEQDRLEKGDHPAQSAPKLKGNSPNYSHNPKTTPSLVSSLPPPKSSSSSSLFSFLPPPKSHLPNSSQTLSKHSSPKPTKQSQEEEEKHEKQQQSQYKSSSSSIFSSLPQPKSQNADPFALNNLSSTPKPKPKKVVQLKLPINPSLLKSRDDEDDEDDKEREQKKSKESLPQAASVQSFLSSIPAPKNSSTLGALPSAAGSGRRSIVEADVPSSNSNGVKTETEVGVYPNVENYGGGQWVDGSSSAPLGDVSGSAEYAVAGGDDVSGCVSSTANYESYDGYAKYDYYGQQYDGISGDGGTTTVPLDMAAKAEVVVKMPGKRGRNEIPREIVEVKQDDLIKNRPREDQAKLTGIAFGPSYQPVSTKGKPSKLHKRKHQIGTLYFDMKNKEMELSERRAKGFLTKAETQAKYGW</sequence>
<dbReference type="AlphaFoldDB" id="A0A7J0FTD1"/>
<feature type="compositionally biased region" description="Low complexity" evidence="1">
    <location>
        <begin position="47"/>
        <end position="67"/>
    </location>
</feature>
<feature type="compositionally biased region" description="Polar residues" evidence="1">
    <location>
        <begin position="35"/>
        <end position="46"/>
    </location>
</feature>
<organism evidence="2 3">
    <name type="scientific">Actinidia rufa</name>
    <dbReference type="NCBI Taxonomy" id="165716"/>
    <lineage>
        <taxon>Eukaryota</taxon>
        <taxon>Viridiplantae</taxon>
        <taxon>Streptophyta</taxon>
        <taxon>Embryophyta</taxon>
        <taxon>Tracheophyta</taxon>
        <taxon>Spermatophyta</taxon>
        <taxon>Magnoliopsida</taxon>
        <taxon>eudicotyledons</taxon>
        <taxon>Gunneridae</taxon>
        <taxon>Pentapetalae</taxon>
        <taxon>asterids</taxon>
        <taxon>Ericales</taxon>
        <taxon>Actinidiaceae</taxon>
        <taxon>Actinidia</taxon>
    </lineage>
</organism>
<dbReference type="PANTHER" id="PTHR13621:SF2">
    <property type="entry name" value="PROLINE-RICH PROTEIN PRCC"/>
    <property type="match status" value="1"/>
</dbReference>
<dbReference type="Proteomes" id="UP000585474">
    <property type="component" value="Unassembled WGS sequence"/>
</dbReference>
<evidence type="ECO:0008006" key="4">
    <source>
        <dbReference type="Google" id="ProtNLM"/>
    </source>
</evidence>
<evidence type="ECO:0000313" key="2">
    <source>
        <dbReference type="EMBL" id="GFZ01824.1"/>
    </source>
</evidence>
<dbReference type="OrthoDB" id="206969at2759"/>
<feature type="compositionally biased region" description="Basic and acidic residues" evidence="1">
    <location>
        <begin position="94"/>
        <end position="104"/>
    </location>
</feature>
<dbReference type="Pfam" id="PF10253">
    <property type="entry name" value="PRCC"/>
    <property type="match status" value="1"/>
</dbReference>
<dbReference type="PANTHER" id="PTHR13621">
    <property type="entry name" value="PROLINE-RICH PROTEIN PRCC"/>
    <property type="match status" value="1"/>
</dbReference>
<feature type="compositionally biased region" description="Low complexity" evidence="1">
    <location>
        <begin position="1"/>
        <end position="10"/>
    </location>
</feature>
<protein>
    <recommendedName>
        <fullName evidence="4">Proline-rich protein PRCC</fullName>
    </recommendedName>
</protein>
<feature type="compositionally biased region" description="Polar residues" evidence="1">
    <location>
        <begin position="77"/>
        <end position="91"/>
    </location>
</feature>
<evidence type="ECO:0000313" key="3">
    <source>
        <dbReference type="Proteomes" id="UP000585474"/>
    </source>
</evidence>
<proteinExistence type="predicted"/>
<reference evidence="2 3" key="1">
    <citation type="submission" date="2019-07" db="EMBL/GenBank/DDBJ databases">
        <title>De Novo Assembly of kiwifruit Actinidia rufa.</title>
        <authorList>
            <person name="Sugita-Konishi S."/>
            <person name="Sato K."/>
            <person name="Mori E."/>
            <person name="Abe Y."/>
            <person name="Kisaki G."/>
            <person name="Hamano K."/>
            <person name="Suezawa K."/>
            <person name="Otani M."/>
            <person name="Fukuda T."/>
            <person name="Manabe T."/>
            <person name="Gomi K."/>
            <person name="Tabuchi M."/>
            <person name="Akimitsu K."/>
            <person name="Kataoka I."/>
        </authorList>
    </citation>
    <scope>NUCLEOTIDE SEQUENCE [LARGE SCALE GENOMIC DNA]</scope>
    <source>
        <strain evidence="3">cv. Fuchu</strain>
    </source>
</reference>
<accession>A0A7J0FTD1</accession>
<keyword evidence="3" id="KW-1185">Reference proteome</keyword>
<gene>
    <name evidence="2" type="ORF">Acr_15g0004330</name>
</gene>
<feature type="region of interest" description="Disordered" evidence="1">
    <location>
        <begin position="1"/>
        <end position="214"/>
    </location>
</feature>
<feature type="compositionally biased region" description="Low complexity" evidence="1">
    <location>
        <begin position="105"/>
        <end position="125"/>
    </location>
</feature>
<dbReference type="GO" id="GO:0005634">
    <property type="term" value="C:nucleus"/>
    <property type="evidence" value="ECO:0007669"/>
    <property type="project" value="TreeGrafter"/>
</dbReference>
<feature type="compositionally biased region" description="Polar residues" evidence="1">
    <location>
        <begin position="184"/>
        <end position="204"/>
    </location>
</feature>
<dbReference type="InterPro" id="IPR018800">
    <property type="entry name" value="PRCC"/>
</dbReference>
<comment type="caution">
    <text evidence="2">The sequence shown here is derived from an EMBL/GenBank/DDBJ whole genome shotgun (WGS) entry which is preliminary data.</text>
</comment>
<dbReference type="EMBL" id="BJWL01000015">
    <property type="protein sequence ID" value="GFZ01824.1"/>
    <property type="molecule type" value="Genomic_DNA"/>
</dbReference>
<evidence type="ECO:0000256" key="1">
    <source>
        <dbReference type="SAM" id="MobiDB-lite"/>
    </source>
</evidence>